<evidence type="ECO:0000313" key="3">
    <source>
        <dbReference type="Proteomes" id="UP000253782"/>
    </source>
</evidence>
<comment type="caution">
    <text evidence="2">The sequence shown here is derived from an EMBL/GenBank/DDBJ whole genome shotgun (WGS) entry which is preliminary data.</text>
</comment>
<dbReference type="PANTHER" id="PTHR10859:SF91">
    <property type="entry name" value="DOLICHYL-PHOSPHATE BETA-GLUCOSYLTRANSFERASE"/>
    <property type="match status" value="1"/>
</dbReference>
<dbReference type="Pfam" id="PF00535">
    <property type="entry name" value="Glycos_transf_2"/>
    <property type="match status" value="1"/>
</dbReference>
<dbReference type="AlphaFoldDB" id="A0A369UN11"/>
<reference evidence="2 3" key="1">
    <citation type="submission" date="2018-07" db="EMBL/GenBank/DDBJ databases">
        <title>Dyella tabacisoli L4-6T, whole genome shotgun sequence.</title>
        <authorList>
            <person name="Zhou X.-K."/>
            <person name="Li W.-J."/>
            <person name="Duan Y.-Q."/>
        </authorList>
    </citation>
    <scope>NUCLEOTIDE SEQUENCE [LARGE SCALE GENOMIC DNA]</scope>
    <source>
        <strain evidence="2 3">L4-6</strain>
    </source>
</reference>
<evidence type="ECO:0000313" key="2">
    <source>
        <dbReference type="EMBL" id="RDD81713.1"/>
    </source>
</evidence>
<proteinExistence type="predicted"/>
<dbReference type="Proteomes" id="UP000253782">
    <property type="component" value="Unassembled WGS sequence"/>
</dbReference>
<feature type="domain" description="Glycosyltransferase 2-like" evidence="1">
    <location>
        <begin position="20"/>
        <end position="141"/>
    </location>
</feature>
<dbReference type="SUPFAM" id="SSF53448">
    <property type="entry name" value="Nucleotide-diphospho-sugar transferases"/>
    <property type="match status" value="1"/>
</dbReference>
<accession>A0A369UN11</accession>
<dbReference type="Gene3D" id="3.90.550.10">
    <property type="entry name" value="Spore Coat Polysaccharide Biosynthesis Protein SpsA, Chain A"/>
    <property type="match status" value="1"/>
</dbReference>
<organism evidence="2 3">
    <name type="scientific">Dyella tabacisoli</name>
    <dbReference type="NCBI Taxonomy" id="2282381"/>
    <lineage>
        <taxon>Bacteria</taxon>
        <taxon>Pseudomonadati</taxon>
        <taxon>Pseudomonadota</taxon>
        <taxon>Gammaproteobacteria</taxon>
        <taxon>Lysobacterales</taxon>
        <taxon>Rhodanobacteraceae</taxon>
        <taxon>Dyella</taxon>
    </lineage>
</organism>
<gene>
    <name evidence="2" type="ORF">DVJ77_11150</name>
</gene>
<dbReference type="InterPro" id="IPR029044">
    <property type="entry name" value="Nucleotide-diphossugar_trans"/>
</dbReference>
<protein>
    <submittedName>
        <fullName evidence="2">Glycosyltransferase family 2 protein</fullName>
    </submittedName>
</protein>
<dbReference type="PANTHER" id="PTHR10859">
    <property type="entry name" value="GLYCOSYL TRANSFERASE"/>
    <property type="match status" value="1"/>
</dbReference>
<dbReference type="CDD" id="cd04179">
    <property type="entry name" value="DPM_DPG-synthase_like"/>
    <property type="match status" value="1"/>
</dbReference>
<dbReference type="OrthoDB" id="9804335at2"/>
<keyword evidence="2" id="KW-0808">Transferase</keyword>
<evidence type="ECO:0000259" key="1">
    <source>
        <dbReference type="Pfam" id="PF00535"/>
    </source>
</evidence>
<dbReference type="InterPro" id="IPR001173">
    <property type="entry name" value="Glyco_trans_2-like"/>
</dbReference>
<dbReference type="GO" id="GO:0016740">
    <property type="term" value="F:transferase activity"/>
    <property type="evidence" value="ECO:0007669"/>
    <property type="project" value="UniProtKB-KW"/>
</dbReference>
<dbReference type="EMBL" id="QQAH01000009">
    <property type="protein sequence ID" value="RDD81713.1"/>
    <property type="molecule type" value="Genomic_DNA"/>
</dbReference>
<sequence>MVLSMPLAAESPAPCFAPCALIPIYNHKDTIARTAHALRAHGLPVMIVDDGSDAATRAVLDALVHDLPEIQLLRLPQNQGKGRALTTGLLAAHAAGYTHALQIDADGQHDVADVPRFLAEARADLQALVCGQPIYDDSVPRARLYGRYLTHVCVWLETLSLTIRDSMCGYRLYPLPATCAEIARAPMPARMDFDTEIAVRLVWRGVPVRNLPTRVIYPENGLSHFRMLRDNARITAMHTRLLLGMLVRAPRLLWRRIRPNRRRSEACAT</sequence>
<name>A0A369UN11_9GAMM</name>
<dbReference type="GO" id="GO:0006487">
    <property type="term" value="P:protein N-linked glycosylation"/>
    <property type="evidence" value="ECO:0007669"/>
    <property type="project" value="TreeGrafter"/>
</dbReference>
<keyword evidence="3" id="KW-1185">Reference proteome</keyword>